<evidence type="ECO:0000256" key="6">
    <source>
        <dbReference type="SAM" id="MobiDB-lite"/>
    </source>
</evidence>
<dbReference type="KEGG" id="lak:106160930"/>
<evidence type="ECO:0000256" key="4">
    <source>
        <dbReference type="ARBA" id="ARBA00023136"/>
    </source>
</evidence>
<feature type="transmembrane region" description="Helical" evidence="7">
    <location>
        <begin position="343"/>
        <end position="366"/>
    </location>
</feature>
<keyword evidence="2 7" id="KW-0812">Transmembrane</keyword>
<proteinExistence type="predicted"/>
<feature type="transmembrane region" description="Helical" evidence="7">
    <location>
        <begin position="396"/>
        <end position="413"/>
    </location>
</feature>
<dbReference type="PANTHER" id="PTHR21421">
    <property type="entry name" value="GUSTATORY RECEPTOR"/>
    <property type="match status" value="1"/>
</dbReference>
<evidence type="ECO:0000256" key="1">
    <source>
        <dbReference type="ARBA" id="ARBA00004141"/>
    </source>
</evidence>
<reference evidence="9" key="1">
    <citation type="submission" date="2025-08" db="UniProtKB">
        <authorList>
            <consortium name="RefSeq"/>
        </authorList>
    </citation>
    <scope>IDENTIFICATION</scope>
    <source>
        <tissue evidence="9">Gonads</tissue>
    </source>
</reference>
<protein>
    <submittedName>
        <fullName evidence="9">Uncharacterized protein LOC106160930</fullName>
    </submittedName>
</protein>
<gene>
    <name evidence="9" type="primary">LOC106160930</name>
</gene>
<dbReference type="OrthoDB" id="6478931at2759"/>
<feature type="transmembrane region" description="Helical" evidence="7">
    <location>
        <begin position="89"/>
        <end position="109"/>
    </location>
</feature>
<keyword evidence="4 7" id="KW-0472">Membrane</keyword>
<name>A0A1S3I4G2_LINAN</name>
<dbReference type="GO" id="GO:0051606">
    <property type="term" value="P:detection of stimulus"/>
    <property type="evidence" value="ECO:0007669"/>
    <property type="project" value="UniProtKB-ARBA"/>
</dbReference>
<feature type="transmembrane region" description="Helical" evidence="7">
    <location>
        <begin position="229"/>
        <end position="258"/>
    </location>
</feature>
<comment type="subcellular location">
    <subcellularLocation>
        <location evidence="1">Membrane</location>
        <topology evidence="1">Multi-pass membrane protein</topology>
    </subcellularLocation>
</comment>
<dbReference type="InParanoid" id="A0A1S3I4G2"/>
<dbReference type="Pfam" id="PF08395">
    <property type="entry name" value="7tm_7"/>
    <property type="match status" value="1"/>
</dbReference>
<dbReference type="RefSeq" id="XP_013393155.2">
    <property type="nucleotide sequence ID" value="XM_013537701.2"/>
</dbReference>
<dbReference type="OMA" id="FALACHK"/>
<feature type="compositionally biased region" description="Low complexity" evidence="6">
    <location>
        <begin position="452"/>
        <end position="465"/>
    </location>
</feature>
<feature type="transmembrane region" description="Helical" evidence="7">
    <location>
        <begin position="306"/>
        <end position="331"/>
    </location>
</feature>
<evidence type="ECO:0000256" key="2">
    <source>
        <dbReference type="ARBA" id="ARBA00022692"/>
    </source>
</evidence>
<feature type="region of interest" description="Disordered" evidence="6">
    <location>
        <begin position="446"/>
        <end position="465"/>
    </location>
</feature>
<feature type="transmembrane region" description="Helical" evidence="7">
    <location>
        <begin position="121"/>
        <end position="143"/>
    </location>
</feature>
<dbReference type="InterPro" id="IPR013604">
    <property type="entry name" value="7TM_chemorcpt"/>
</dbReference>
<feature type="transmembrane region" description="Helical" evidence="7">
    <location>
        <begin position="419"/>
        <end position="437"/>
    </location>
</feature>
<dbReference type="Proteomes" id="UP000085678">
    <property type="component" value="Unplaced"/>
</dbReference>
<organism evidence="8 9">
    <name type="scientific">Lingula anatina</name>
    <name type="common">Brachiopod</name>
    <name type="synonym">Lingula unguis</name>
    <dbReference type="NCBI Taxonomy" id="7574"/>
    <lineage>
        <taxon>Eukaryota</taxon>
        <taxon>Metazoa</taxon>
        <taxon>Spiralia</taxon>
        <taxon>Lophotrochozoa</taxon>
        <taxon>Brachiopoda</taxon>
        <taxon>Linguliformea</taxon>
        <taxon>Lingulata</taxon>
        <taxon>Lingulida</taxon>
        <taxon>Linguloidea</taxon>
        <taxon>Lingulidae</taxon>
        <taxon>Lingula</taxon>
    </lineage>
</organism>
<dbReference type="GO" id="GO:0016020">
    <property type="term" value="C:membrane"/>
    <property type="evidence" value="ECO:0007669"/>
    <property type="project" value="UniProtKB-SubCell"/>
</dbReference>
<sequence>MPRKRSGSITTIRVEEFLSHGKPEVGYGNGNAVHATEVTQSQSEIYQLFKPFLALMSVLGLYHERRSGAKVHDAFLSDKKNSTAKLNWWKVYGVVAVVVLWLNAVRGFTAFDGSESLSSPFVFFKVLYVAYYIYCALLSTLCFHMCNQEDGLGTFWQEVAQLEHEIPTIVKANGLRRVISVSAAFAIIFVLFNFVYMLSTTVIGAQFPFFFTPFDRFVNMTVMTTESGLVLGFTCLVGLIMSGAAYASVALFVCVCYVHYCSFREFNAEFKEAVKHSIKSERLIDLETYRRKHQKICRLMEISDDLFSAFVAFTLVFSTGLLCLLIYILIYHFSAVTSSVINIIAFTIWISQFILQLTLISMGAFVNHQAHSPLSELHDIQLDPFKIDQLIPFQMFLNKLSVNPIGFSALGLFTIDKPTILTIIGMVLTYFFLMIQFQPSIGSSSDSTGLPSATNTSSAANATVT</sequence>
<evidence type="ECO:0000256" key="5">
    <source>
        <dbReference type="ARBA" id="ARBA00023170"/>
    </source>
</evidence>
<accession>A0A1S3I4G2</accession>
<dbReference type="GO" id="GO:0050909">
    <property type="term" value="P:sensory perception of taste"/>
    <property type="evidence" value="ECO:0007669"/>
    <property type="project" value="InterPro"/>
</dbReference>
<keyword evidence="8" id="KW-1185">Reference proteome</keyword>
<evidence type="ECO:0000313" key="9">
    <source>
        <dbReference type="RefSeq" id="XP_013393155.2"/>
    </source>
</evidence>
<keyword evidence="5" id="KW-0675">Receptor</keyword>
<feature type="transmembrane region" description="Helical" evidence="7">
    <location>
        <begin position="183"/>
        <end position="209"/>
    </location>
</feature>
<evidence type="ECO:0000256" key="7">
    <source>
        <dbReference type="SAM" id="Phobius"/>
    </source>
</evidence>
<keyword evidence="3 7" id="KW-1133">Transmembrane helix</keyword>
<evidence type="ECO:0000256" key="3">
    <source>
        <dbReference type="ARBA" id="ARBA00022989"/>
    </source>
</evidence>
<dbReference type="GeneID" id="106160930"/>
<evidence type="ECO:0000313" key="8">
    <source>
        <dbReference type="Proteomes" id="UP000085678"/>
    </source>
</evidence>
<dbReference type="AlphaFoldDB" id="A0A1S3I4G2"/>
<dbReference type="GO" id="GO:0038023">
    <property type="term" value="F:signaling receptor activity"/>
    <property type="evidence" value="ECO:0007669"/>
    <property type="project" value="UniProtKB-ARBA"/>
</dbReference>
<dbReference type="PANTHER" id="PTHR21421:SF29">
    <property type="entry name" value="GUSTATORY RECEPTOR 5A FOR TREHALOSE-RELATED"/>
    <property type="match status" value="1"/>
</dbReference>